<dbReference type="EMBL" id="JACIET010000002">
    <property type="protein sequence ID" value="MBB4013427.1"/>
    <property type="molecule type" value="Genomic_DNA"/>
</dbReference>
<organism evidence="1 2">
    <name type="scientific">Niveibacterium umoris</name>
    <dbReference type="NCBI Taxonomy" id="1193620"/>
    <lineage>
        <taxon>Bacteria</taxon>
        <taxon>Pseudomonadati</taxon>
        <taxon>Pseudomonadota</taxon>
        <taxon>Betaproteobacteria</taxon>
        <taxon>Rhodocyclales</taxon>
        <taxon>Rhodocyclaceae</taxon>
        <taxon>Niveibacterium</taxon>
    </lineage>
</organism>
<evidence type="ECO:0000313" key="1">
    <source>
        <dbReference type="EMBL" id="MBB4013427.1"/>
    </source>
</evidence>
<reference evidence="1 2" key="1">
    <citation type="submission" date="2020-08" db="EMBL/GenBank/DDBJ databases">
        <title>Genomic Encyclopedia of Type Strains, Phase IV (KMG-IV): sequencing the most valuable type-strain genomes for metagenomic binning, comparative biology and taxonomic classification.</title>
        <authorList>
            <person name="Goeker M."/>
        </authorList>
    </citation>
    <scope>NUCLEOTIDE SEQUENCE [LARGE SCALE GENOMIC DNA]</scope>
    <source>
        <strain evidence="1 2">DSM 106739</strain>
    </source>
</reference>
<protein>
    <submittedName>
        <fullName evidence="1">Uncharacterized protein</fullName>
    </submittedName>
</protein>
<keyword evidence="2" id="KW-1185">Reference proteome</keyword>
<comment type="caution">
    <text evidence="1">The sequence shown here is derived from an EMBL/GenBank/DDBJ whole genome shotgun (WGS) entry which is preliminary data.</text>
</comment>
<evidence type="ECO:0000313" key="2">
    <source>
        <dbReference type="Proteomes" id="UP000561045"/>
    </source>
</evidence>
<dbReference type="AlphaFoldDB" id="A0A840BSU5"/>
<accession>A0A840BSU5</accession>
<dbReference type="RefSeq" id="WP_183635301.1">
    <property type="nucleotide sequence ID" value="NZ_BAABLE010000005.1"/>
</dbReference>
<gene>
    <name evidence="1" type="ORF">GGR36_002773</name>
</gene>
<dbReference type="Proteomes" id="UP000561045">
    <property type="component" value="Unassembled WGS sequence"/>
</dbReference>
<sequence length="151" mass="16487">MSRRADGAMQLLGYEQRRSSKDSDRNSGAQQDVCRLLRILERAGYSANANDVEAAYRDYSASLCAEWLHLDDDDERLLCVLLARLVPVTTAITAAETVGIVQADSSGRLFIPLPQPVVDALQLRAGAQLVFEHAGQSLRVTPLRHAPGEIA</sequence>
<proteinExistence type="predicted"/>
<name>A0A840BSU5_9RHOO</name>